<reference evidence="1 2" key="1">
    <citation type="journal article" date="2018" name="Front. Plant Sci.">
        <title>Red Clover (Trifolium pratense) and Zigzag Clover (T. medium) - A Picture of Genomic Similarities and Differences.</title>
        <authorList>
            <person name="Dluhosova J."/>
            <person name="Istvanek J."/>
            <person name="Nedelnik J."/>
            <person name="Repkova J."/>
        </authorList>
    </citation>
    <scope>NUCLEOTIDE SEQUENCE [LARGE SCALE GENOMIC DNA]</scope>
    <source>
        <strain evidence="2">cv. 10/8</strain>
        <tissue evidence="1">Leaf</tissue>
    </source>
</reference>
<dbReference type="Proteomes" id="UP000265520">
    <property type="component" value="Unassembled WGS sequence"/>
</dbReference>
<organism evidence="1 2">
    <name type="scientific">Trifolium medium</name>
    <dbReference type="NCBI Taxonomy" id="97028"/>
    <lineage>
        <taxon>Eukaryota</taxon>
        <taxon>Viridiplantae</taxon>
        <taxon>Streptophyta</taxon>
        <taxon>Embryophyta</taxon>
        <taxon>Tracheophyta</taxon>
        <taxon>Spermatophyta</taxon>
        <taxon>Magnoliopsida</taxon>
        <taxon>eudicotyledons</taxon>
        <taxon>Gunneridae</taxon>
        <taxon>Pentapetalae</taxon>
        <taxon>rosids</taxon>
        <taxon>fabids</taxon>
        <taxon>Fabales</taxon>
        <taxon>Fabaceae</taxon>
        <taxon>Papilionoideae</taxon>
        <taxon>50 kb inversion clade</taxon>
        <taxon>NPAAA clade</taxon>
        <taxon>Hologalegina</taxon>
        <taxon>IRL clade</taxon>
        <taxon>Trifolieae</taxon>
        <taxon>Trifolium</taxon>
    </lineage>
</organism>
<keyword evidence="2" id="KW-1185">Reference proteome</keyword>
<dbReference type="AlphaFoldDB" id="A0A392U1X1"/>
<comment type="caution">
    <text evidence="1">The sequence shown here is derived from an EMBL/GenBank/DDBJ whole genome shotgun (WGS) entry which is preliminary data.</text>
</comment>
<name>A0A392U1X1_9FABA</name>
<protein>
    <submittedName>
        <fullName evidence="1">Uncharacterized protein</fullName>
    </submittedName>
</protein>
<dbReference type="EMBL" id="LXQA010717007">
    <property type="protein sequence ID" value="MCI67431.1"/>
    <property type="molecule type" value="Genomic_DNA"/>
</dbReference>
<feature type="non-terminal residue" evidence="1">
    <location>
        <position position="30"/>
    </location>
</feature>
<sequence>MISESSRWEAGWFREKGSISGKQGSYMGIL</sequence>
<accession>A0A392U1X1</accession>
<proteinExistence type="predicted"/>
<evidence type="ECO:0000313" key="1">
    <source>
        <dbReference type="EMBL" id="MCI67431.1"/>
    </source>
</evidence>
<evidence type="ECO:0000313" key="2">
    <source>
        <dbReference type="Proteomes" id="UP000265520"/>
    </source>
</evidence>